<dbReference type="Proteomes" id="UP000193944">
    <property type="component" value="Unassembled WGS sequence"/>
</dbReference>
<dbReference type="InterPro" id="IPR011840">
    <property type="entry name" value="PulA_typeI"/>
</dbReference>
<comment type="caution">
    <text evidence="3">The sequence shown here is derived from an EMBL/GenBank/DDBJ whole genome shotgun (WGS) entry which is preliminary data.</text>
</comment>
<dbReference type="STRING" id="1754192.A0A1Y1WY87"/>
<dbReference type="Pfam" id="PF00128">
    <property type="entry name" value="Alpha-amylase"/>
    <property type="match status" value="1"/>
</dbReference>
<dbReference type="Gene3D" id="2.60.40.10">
    <property type="entry name" value="Immunoglobulins"/>
    <property type="match status" value="1"/>
</dbReference>
<dbReference type="UniPathway" id="UPA00164"/>
<dbReference type="OrthoDB" id="204980at2759"/>
<dbReference type="Gene3D" id="3.20.20.80">
    <property type="entry name" value="Glycosidases"/>
    <property type="match status" value="1"/>
</dbReference>
<keyword evidence="4" id="KW-1185">Reference proteome</keyword>
<dbReference type="InterPro" id="IPR014756">
    <property type="entry name" value="Ig_E-set"/>
</dbReference>
<dbReference type="NCBIfam" id="TIGR02104">
    <property type="entry name" value="pulA_typeI"/>
    <property type="match status" value="1"/>
</dbReference>
<dbReference type="Gene3D" id="2.60.40.1180">
    <property type="entry name" value="Golgi alpha-mannosidase II"/>
    <property type="match status" value="1"/>
</dbReference>
<comment type="similarity">
    <text evidence="1">Belongs to the glycosyl hydrolase 13 family.</text>
</comment>
<dbReference type="PANTHER" id="PTHR43002">
    <property type="entry name" value="GLYCOGEN DEBRANCHING ENZYME"/>
    <property type="match status" value="1"/>
</dbReference>
<dbReference type="GO" id="GO:0005978">
    <property type="term" value="P:glycogen biosynthetic process"/>
    <property type="evidence" value="ECO:0007669"/>
    <property type="project" value="UniProtKB-UniPathway"/>
</dbReference>
<dbReference type="SUPFAM" id="SSF51445">
    <property type="entry name" value="(Trans)glycosidases"/>
    <property type="match status" value="1"/>
</dbReference>
<evidence type="ECO:0000313" key="4">
    <source>
        <dbReference type="Proteomes" id="UP000193944"/>
    </source>
</evidence>
<name>A0A1Y1WY87_9FUNG</name>
<dbReference type="InterPro" id="IPR017853">
    <property type="entry name" value="GH"/>
</dbReference>
<dbReference type="SUPFAM" id="SSF81296">
    <property type="entry name" value="E set domains"/>
    <property type="match status" value="1"/>
</dbReference>
<evidence type="ECO:0000256" key="1">
    <source>
        <dbReference type="ARBA" id="ARBA00008061"/>
    </source>
</evidence>
<dbReference type="Pfam" id="PF21653">
    <property type="entry name" value="pulA_all-beta"/>
    <property type="match status" value="1"/>
</dbReference>
<gene>
    <name evidence="3" type="ORF">BCR32DRAFT_295030</name>
</gene>
<dbReference type="SMART" id="SM00642">
    <property type="entry name" value="Aamy"/>
    <property type="match status" value="1"/>
</dbReference>
<dbReference type="InterPro" id="IPR013780">
    <property type="entry name" value="Glyco_hydro_b"/>
</dbReference>
<sequence>MESRIIPEDKLDRVNIENEILYKSKLFSSSNYYTGNDLGLIYTPEKSIFKLWAPTAKLVTLNLYSKSNIDSHVQKNSPDRKVRMFKQNCQNSGIIENDTSYDDSFNYCNEITKGLWAVEVQEDLDGWYYTYSVKLPKDVSAYKIFLKQTDLKDPLDGLNYIKESLDTFDLNNIEFIEYEAMDPYAKICSVNGHYAAICDITKADQQVPGWEEDILRKVCKEKNPLSSPTDAIVYECHVRDMTMHPCSGVSRKGQYLGLTELNTKSPDGYSTGMDHICDLGVTHVQLQPIYDYDDVDETKPFDSYNWGYNPLNYNIPEGSYATKPDEPLNRIIELKTLIKSFHDQGIRVIMDVVYNHTFHTKSAEFNKIVPGYYYRMDKFGQFSNGSGCGNEIASERLMVRKYILDSVAYWINEYHIDGFRFDLMGLIDIETMKLIREMIDAIDPSIITYGEGWTCGDTPLVESMRSTRSNATHEGLINIGMFNDEIRDSLIGSVYDKFGLGFATSSKNINKEIFKILISGSIGHPSCKTICPRVRTPSQIINYAACHDNLCLWDKICLSTGKLDISDEERIKMDHLAMAIVLFSQGIPFIHEGEEILRTKKMDENSYKSGDIINAIDWTKKTDNFSTFTYYKNLIKFRKEHPALRMNDRQEIWRNIFFMNIENINAIGVVIDNHSNHDPFKTLLIFFNAEREEIEINLPEQDWTIVFCDLNTEEDDVNIPITNEKSIIIPALSTVVLADNESVKAYKK</sequence>
<protein>
    <submittedName>
        <fullName evidence="3">Pullulanase</fullName>
    </submittedName>
</protein>
<evidence type="ECO:0000259" key="2">
    <source>
        <dbReference type="SMART" id="SM00642"/>
    </source>
</evidence>
<feature type="domain" description="Glycosyl hydrolase family 13 catalytic" evidence="2">
    <location>
        <begin position="255"/>
        <end position="638"/>
    </location>
</feature>
<organism evidence="3 4">
    <name type="scientific">Anaeromyces robustus</name>
    <dbReference type="NCBI Taxonomy" id="1754192"/>
    <lineage>
        <taxon>Eukaryota</taxon>
        <taxon>Fungi</taxon>
        <taxon>Fungi incertae sedis</taxon>
        <taxon>Chytridiomycota</taxon>
        <taxon>Chytridiomycota incertae sedis</taxon>
        <taxon>Neocallimastigomycetes</taxon>
        <taxon>Neocallimastigales</taxon>
        <taxon>Neocallimastigaceae</taxon>
        <taxon>Anaeromyces</taxon>
    </lineage>
</organism>
<dbReference type="InterPro" id="IPR013783">
    <property type="entry name" value="Ig-like_fold"/>
</dbReference>
<reference evidence="3 4" key="1">
    <citation type="submission" date="2016-08" db="EMBL/GenBank/DDBJ databases">
        <title>A Parts List for Fungal Cellulosomes Revealed by Comparative Genomics.</title>
        <authorList>
            <consortium name="DOE Joint Genome Institute"/>
            <person name="Haitjema C.H."/>
            <person name="Gilmore S.P."/>
            <person name="Henske J.K."/>
            <person name="Solomon K.V."/>
            <person name="De Groot R."/>
            <person name="Kuo A."/>
            <person name="Mondo S.J."/>
            <person name="Salamov A.A."/>
            <person name="Labutti K."/>
            <person name="Zhao Z."/>
            <person name="Chiniquy J."/>
            <person name="Barry K."/>
            <person name="Brewer H.M."/>
            <person name="Purvine S.O."/>
            <person name="Wright A.T."/>
            <person name="Boxma B."/>
            <person name="Van Alen T."/>
            <person name="Hackstein J.H."/>
            <person name="Baker S.E."/>
            <person name="Grigoriev I.V."/>
            <person name="O'Malley M.A."/>
        </authorList>
    </citation>
    <scope>NUCLEOTIDE SEQUENCE [LARGE SCALE GENOMIC DNA]</scope>
    <source>
        <strain evidence="3 4">S4</strain>
    </source>
</reference>
<dbReference type="AlphaFoldDB" id="A0A1Y1WY87"/>
<evidence type="ECO:0000313" key="3">
    <source>
        <dbReference type="EMBL" id="ORX78463.1"/>
    </source>
</evidence>
<accession>A0A1Y1WY87</accession>
<reference evidence="3 4" key="2">
    <citation type="submission" date="2016-08" db="EMBL/GenBank/DDBJ databases">
        <title>Pervasive Adenine N6-methylation of Active Genes in Fungi.</title>
        <authorList>
            <consortium name="DOE Joint Genome Institute"/>
            <person name="Mondo S.J."/>
            <person name="Dannebaum R.O."/>
            <person name="Kuo R.C."/>
            <person name="Labutti K."/>
            <person name="Haridas S."/>
            <person name="Kuo A."/>
            <person name="Salamov A."/>
            <person name="Ahrendt S.R."/>
            <person name="Lipzen A."/>
            <person name="Sullivan W."/>
            <person name="Andreopoulos W.B."/>
            <person name="Clum A."/>
            <person name="Lindquist E."/>
            <person name="Daum C."/>
            <person name="Ramamoorthy G.K."/>
            <person name="Gryganskyi A."/>
            <person name="Culley D."/>
            <person name="Magnuson J.K."/>
            <person name="James T.Y."/>
            <person name="O'Malley M.A."/>
            <person name="Stajich J.E."/>
            <person name="Spatafora J.W."/>
            <person name="Visel A."/>
            <person name="Grigoriev I.V."/>
        </authorList>
    </citation>
    <scope>NUCLEOTIDE SEQUENCE [LARGE SCALE GENOMIC DNA]</scope>
    <source>
        <strain evidence="3 4">S4</strain>
    </source>
</reference>
<dbReference type="CDD" id="cd11341">
    <property type="entry name" value="AmyAc_Pullulanase_LD-like"/>
    <property type="match status" value="1"/>
</dbReference>
<dbReference type="EMBL" id="MCFG01000209">
    <property type="protein sequence ID" value="ORX78463.1"/>
    <property type="molecule type" value="Genomic_DNA"/>
</dbReference>
<proteinExistence type="inferred from homology"/>
<dbReference type="CDD" id="cd02860">
    <property type="entry name" value="E_set_Pullulanase"/>
    <property type="match status" value="1"/>
</dbReference>
<dbReference type="InterPro" id="IPR049117">
    <property type="entry name" value="pulA_all-beta"/>
</dbReference>
<dbReference type="InterPro" id="IPR006047">
    <property type="entry name" value="GH13_cat_dom"/>
</dbReference>